<sequence>MRARHLYPIDYPWELIPGCEWHISPLGRSYFVNHNTQTTSWKKPRPERPAWSLMPECIIECGSAWYNNNLACFGTSGNILSIADDDSIRQWTRAGKPVGKPFNIEGGVVDTITVSPDGLMVVGKCGDGRVRLWNIKEGSLVGHPWEGNHDGVQCLDWSPNGAEVAGGSEDGTIRQWNTTTGRQIGPLMHQEIHALLNALFSYLAQNLVIVLTCMYLLTCTVDSTRNKKLAINYVVQKDKKQVQ</sequence>
<dbReference type="PANTHER" id="PTHR19879:SF9">
    <property type="entry name" value="TRANSCRIPTION INITIATION FACTOR TFIID SUBUNIT 5"/>
    <property type="match status" value="1"/>
</dbReference>
<dbReference type="Pfam" id="PF00400">
    <property type="entry name" value="WD40"/>
    <property type="match status" value="2"/>
</dbReference>
<dbReference type="PROSITE" id="PS50020">
    <property type="entry name" value="WW_DOMAIN_2"/>
    <property type="match status" value="1"/>
</dbReference>
<dbReference type="Gene3D" id="2.20.70.10">
    <property type="match status" value="1"/>
</dbReference>
<proteinExistence type="predicted"/>
<keyword evidence="2" id="KW-0812">Transmembrane</keyword>
<evidence type="ECO:0000256" key="2">
    <source>
        <dbReference type="SAM" id="Phobius"/>
    </source>
</evidence>
<dbReference type="Pfam" id="PF00397">
    <property type="entry name" value="WW"/>
    <property type="match status" value="1"/>
</dbReference>
<dbReference type="PROSITE" id="PS50294">
    <property type="entry name" value="WD_REPEATS_REGION"/>
    <property type="match status" value="1"/>
</dbReference>
<dbReference type="SUPFAM" id="SSF50998">
    <property type="entry name" value="Quinoprotein alcohol dehydrogenase-like"/>
    <property type="match status" value="1"/>
</dbReference>
<feature type="domain" description="WW" evidence="3">
    <location>
        <begin position="7"/>
        <end position="46"/>
    </location>
</feature>
<dbReference type="InterPro" id="IPR001680">
    <property type="entry name" value="WD40_rpt"/>
</dbReference>
<dbReference type="Gene3D" id="2.130.10.10">
    <property type="entry name" value="YVTN repeat-like/Quinoprotein amine dehydrogenase"/>
    <property type="match status" value="1"/>
</dbReference>
<organism evidence="4 5">
    <name type="scientific">Suillus luteus UH-Slu-Lm8-n1</name>
    <dbReference type="NCBI Taxonomy" id="930992"/>
    <lineage>
        <taxon>Eukaryota</taxon>
        <taxon>Fungi</taxon>
        <taxon>Dikarya</taxon>
        <taxon>Basidiomycota</taxon>
        <taxon>Agaricomycotina</taxon>
        <taxon>Agaricomycetes</taxon>
        <taxon>Agaricomycetidae</taxon>
        <taxon>Boletales</taxon>
        <taxon>Suillineae</taxon>
        <taxon>Suillaceae</taxon>
        <taxon>Suillus</taxon>
    </lineage>
</organism>
<dbReference type="SMART" id="SM00320">
    <property type="entry name" value="WD40"/>
    <property type="match status" value="2"/>
</dbReference>
<feature type="repeat" description="WD" evidence="1">
    <location>
        <begin position="102"/>
        <end position="143"/>
    </location>
</feature>
<dbReference type="CDD" id="cd00201">
    <property type="entry name" value="WW"/>
    <property type="match status" value="1"/>
</dbReference>
<dbReference type="OrthoDB" id="674604at2759"/>
<keyword evidence="2" id="KW-0472">Membrane</keyword>
<feature type="transmembrane region" description="Helical" evidence="2">
    <location>
        <begin position="194"/>
        <end position="217"/>
    </location>
</feature>
<dbReference type="PANTHER" id="PTHR19879">
    <property type="entry name" value="TRANSCRIPTION INITIATION FACTOR TFIID"/>
    <property type="match status" value="1"/>
</dbReference>
<dbReference type="HOGENOM" id="CLU_1143180_0_0_1"/>
<accession>A0A0C9ZCN4</accession>
<evidence type="ECO:0000256" key="1">
    <source>
        <dbReference type="PROSITE-ProRule" id="PRU00221"/>
    </source>
</evidence>
<keyword evidence="5" id="KW-1185">Reference proteome</keyword>
<dbReference type="InterPro" id="IPR001202">
    <property type="entry name" value="WW_dom"/>
</dbReference>
<reference evidence="4 5" key="1">
    <citation type="submission" date="2014-04" db="EMBL/GenBank/DDBJ databases">
        <authorList>
            <consortium name="DOE Joint Genome Institute"/>
            <person name="Kuo A."/>
            <person name="Ruytinx J."/>
            <person name="Rineau F."/>
            <person name="Colpaert J."/>
            <person name="Kohler A."/>
            <person name="Nagy L.G."/>
            <person name="Floudas D."/>
            <person name="Copeland A."/>
            <person name="Barry K.W."/>
            <person name="Cichocki N."/>
            <person name="Veneault-Fourrey C."/>
            <person name="LaButti K."/>
            <person name="Lindquist E.A."/>
            <person name="Lipzen A."/>
            <person name="Lundell T."/>
            <person name="Morin E."/>
            <person name="Murat C."/>
            <person name="Sun H."/>
            <person name="Tunlid A."/>
            <person name="Henrissat B."/>
            <person name="Grigoriev I.V."/>
            <person name="Hibbett D.S."/>
            <person name="Martin F."/>
            <person name="Nordberg H.P."/>
            <person name="Cantor M.N."/>
            <person name="Hua S.X."/>
        </authorList>
    </citation>
    <scope>NUCLEOTIDE SEQUENCE [LARGE SCALE GENOMIC DNA]</scope>
    <source>
        <strain evidence="4 5">UH-Slu-Lm8-n1</strain>
    </source>
</reference>
<dbReference type="SMART" id="SM00456">
    <property type="entry name" value="WW"/>
    <property type="match status" value="1"/>
</dbReference>
<dbReference type="Proteomes" id="UP000054485">
    <property type="component" value="Unassembled WGS sequence"/>
</dbReference>
<dbReference type="EMBL" id="KN835640">
    <property type="protein sequence ID" value="KIK35295.1"/>
    <property type="molecule type" value="Genomic_DNA"/>
</dbReference>
<dbReference type="PROSITE" id="PS50082">
    <property type="entry name" value="WD_REPEATS_2"/>
    <property type="match status" value="2"/>
</dbReference>
<feature type="repeat" description="WD" evidence="1">
    <location>
        <begin position="145"/>
        <end position="186"/>
    </location>
</feature>
<dbReference type="STRING" id="930992.A0A0C9ZCN4"/>
<dbReference type="InterPro" id="IPR011047">
    <property type="entry name" value="Quinoprotein_ADH-like_sf"/>
</dbReference>
<dbReference type="AlphaFoldDB" id="A0A0C9ZCN4"/>
<dbReference type="InParanoid" id="A0A0C9ZCN4"/>
<protein>
    <recommendedName>
        <fullName evidence="3">WW domain-containing protein</fullName>
    </recommendedName>
</protein>
<name>A0A0C9ZCN4_9AGAM</name>
<evidence type="ECO:0000313" key="4">
    <source>
        <dbReference type="EMBL" id="KIK35295.1"/>
    </source>
</evidence>
<evidence type="ECO:0000313" key="5">
    <source>
        <dbReference type="Proteomes" id="UP000054485"/>
    </source>
</evidence>
<reference evidence="5" key="2">
    <citation type="submission" date="2015-01" db="EMBL/GenBank/DDBJ databases">
        <title>Evolutionary Origins and Diversification of the Mycorrhizal Mutualists.</title>
        <authorList>
            <consortium name="DOE Joint Genome Institute"/>
            <consortium name="Mycorrhizal Genomics Consortium"/>
            <person name="Kohler A."/>
            <person name="Kuo A."/>
            <person name="Nagy L.G."/>
            <person name="Floudas D."/>
            <person name="Copeland A."/>
            <person name="Barry K.W."/>
            <person name="Cichocki N."/>
            <person name="Veneault-Fourrey C."/>
            <person name="LaButti K."/>
            <person name="Lindquist E.A."/>
            <person name="Lipzen A."/>
            <person name="Lundell T."/>
            <person name="Morin E."/>
            <person name="Murat C."/>
            <person name="Riley R."/>
            <person name="Ohm R."/>
            <person name="Sun H."/>
            <person name="Tunlid A."/>
            <person name="Henrissat B."/>
            <person name="Grigoriev I.V."/>
            <person name="Hibbett D.S."/>
            <person name="Martin F."/>
        </authorList>
    </citation>
    <scope>NUCLEOTIDE SEQUENCE [LARGE SCALE GENOMIC DNA]</scope>
    <source>
        <strain evidence="5">UH-Slu-Lm8-n1</strain>
    </source>
</reference>
<dbReference type="InterPro" id="IPR015943">
    <property type="entry name" value="WD40/YVTN_repeat-like_dom_sf"/>
</dbReference>
<keyword evidence="1" id="KW-0853">WD repeat</keyword>
<keyword evidence="2" id="KW-1133">Transmembrane helix</keyword>
<evidence type="ECO:0000259" key="3">
    <source>
        <dbReference type="PROSITE" id="PS50020"/>
    </source>
</evidence>
<gene>
    <name evidence="4" type="ORF">CY34DRAFT_588732</name>
</gene>